<dbReference type="PROSITE" id="PS00109">
    <property type="entry name" value="PROTEIN_KINASE_TYR"/>
    <property type="match status" value="1"/>
</dbReference>
<evidence type="ECO:0000256" key="15">
    <source>
        <dbReference type="SAM" id="Phobius"/>
    </source>
</evidence>
<keyword evidence="6" id="KW-0677">Repeat</keyword>
<dbReference type="InterPro" id="IPR017441">
    <property type="entry name" value="Protein_kinase_ATP_BS"/>
</dbReference>
<keyword evidence="3" id="KW-0808">Transferase</keyword>
<comment type="catalytic activity">
    <reaction evidence="13">
        <text>L-tyrosyl-[protein] + ATP = O-phospho-L-tyrosyl-[protein] + ADP + H(+)</text>
        <dbReference type="Rhea" id="RHEA:10596"/>
        <dbReference type="Rhea" id="RHEA-COMP:10136"/>
        <dbReference type="Rhea" id="RHEA-COMP:20101"/>
        <dbReference type="ChEBI" id="CHEBI:15378"/>
        <dbReference type="ChEBI" id="CHEBI:30616"/>
        <dbReference type="ChEBI" id="CHEBI:46858"/>
        <dbReference type="ChEBI" id="CHEBI:61978"/>
        <dbReference type="ChEBI" id="CHEBI:456216"/>
        <dbReference type="EC" id="2.7.10.1"/>
    </reaction>
</comment>
<reference evidence="18 19" key="1">
    <citation type="journal article" date="2018" name="Sci. Rep.">
        <title>Genomic signatures of local adaptation to the degree of environmental predictability in rotifers.</title>
        <authorList>
            <person name="Franch-Gras L."/>
            <person name="Hahn C."/>
            <person name="Garcia-Roger E.M."/>
            <person name="Carmona M.J."/>
            <person name="Serra M."/>
            <person name="Gomez A."/>
        </authorList>
    </citation>
    <scope>NUCLEOTIDE SEQUENCE [LARGE SCALE GENOMIC DNA]</scope>
    <source>
        <strain evidence="18">HYR1</strain>
    </source>
</reference>
<proteinExistence type="predicted"/>
<evidence type="ECO:0000256" key="6">
    <source>
        <dbReference type="ARBA" id="ARBA00022737"/>
    </source>
</evidence>
<dbReference type="GO" id="GO:0050793">
    <property type="term" value="P:regulation of developmental process"/>
    <property type="evidence" value="ECO:0007669"/>
    <property type="project" value="UniProtKB-ARBA"/>
</dbReference>
<comment type="caution">
    <text evidence="18">The sequence shown here is derived from an EMBL/GenBank/DDBJ whole genome shotgun (WGS) entry which is preliminary data.</text>
</comment>
<dbReference type="GO" id="GO:0030182">
    <property type="term" value="P:neuron differentiation"/>
    <property type="evidence" value="ECO:0007669"/>
    <property type="project" value="UniProtKB-ARBA"/>
</dbReference>
<dbReference type="CDD" id="cd00192">
    <property type="entry name" value="PTKc"/>
    <property type="match status" value="1"/>
</dbReference>
<evidence type="ECO:0000256" key="16">
    <source>
        <dbReference type="SAM" id="SignalP"/>
    </source>
</evidence>
<feature type="chain" id="PRO_5018050128" evidence="16">
    <location>
        <begin position="22"/>
        <end position="760"/>
    </location>
</feature>
<evidence type="ECO:0000256" key="3">
    <source>
        <dbReference type="ARBA" id="ARBA00022679"/>
    </source>
</evidence>
<evidence type="ECO:0000256" key="5">
    <source>
        <dbReference type="ARBA" id="ARBA00022729"/>
    </source>
</evidence>
<feature type="binding site" evidence="14">
    <location>
        <position position="456"/>
    </location>
    <ligand>
        <name>ATP</name>
        <dbReference type="ChEBI" id="CHEBI:30616"/>
    </ligand>
</feature>
<dbReference type="GO" id="GO:0005524">
    <property type="term" value="F:ATP binding"/>
    <property type="evidence" value="ECO:0007669"/>
    <property type="project" value="UniProtKB-UniRule"/>
</dbReference>
<keyword evidence="7 14" id="KW-0547">Nucleotide-binding</keyword>
<evidence type="ECO:0000256" key="8">
    <source>
        <dbReference type="ARBA" id="ARBA00022777"/>
    </source>
</evidence>
<keyword evidence="11 15" id="KW-0472">Membrane</keyword>
<dbReference type="InterPro" id="IPR011009">
    <property type="entry name" value="Kinase-like_dom_sf"/>
</dbReference>
<dbReference type="Proteomes" id="UP000276133">
    <property type="component" value="Unassembled WGS sequence"/>
</dbReference>
<evidence type="ECO:0000256" key="4">
    <source>
        <dbReference type="ARBA" id="ARBA00022692"/>
    </source>
</evidence>
<dbReference type="InterPro" id="IPR050122">
    <property type="entry name" value="RTK"/>
</dbReference>
<name>A0A3M7P8X4_BRAPC</name>
<evidence type="ECO:0000256" key="2">
    <source>
        <dbReference type="ARBA" id="ARBA00004479"/>
    </source>
</evidence>
<evidence type="ECO:0000256" key="12">
    <source>
        <dbReference type="ARBA" id="ARBA00023137"/>
    </source>
</evidence>
<dbReference type="GO" id="GO:0005886">
    <property type="term" value="C:plasma membrane"/>
    <property type="evidence" value="ECO:0007669"/>
    <property type="project" value="TreeGrafter"/>
</dbReference>
<comment type="subcellular location">
    <subcellularLocation>
        <location evidence="1">Endomembrane system</location>
    </subcellularLocation>
    <subcellularLocation>
        <location evidence="2">Membrane</location>
        <topology evidence="2">Single-pass type I membrane protein</topology>
    </subcellularLocation>
</comment>
<feature type="signal peptide" evidence="16">
    <location>
        <begin position="1"/>
        <end position="21"/>
    </location>
</feature>
<dbReference type="Pfam" id="PF07714">
    <property type="entry name" value="PK_Tyr_Ser-Thr"/>
    <property type="match status" value="1"/>
</dbReference>
<evidence type="ECO:0000256" key="1">
    <source>
        <dbReference type="ARBA" id="ARBA00004308"/>
    </source>
</evidence>
<dbReference type="SMART" id="SM00219">
    <property type="entry name" value="TyrKc"/>
    <property type="match status" value="1"/>
</dbReference>
<keyword evidence="12" id="KW-0829">Tyrosine-protein kinase</keyword>
<dbReference type="PROSITE" id="PS50011">
    <property type="entry name" value="PROTEIN_KINASE_DOM"/>
    <property type="match status" value="1"/>
</dbReference>
<keyword evidence="8 18" id="KW-0418">Kinase</keyword>
<evidence type="ECO:0000256" key="14">
    <source>
        <dbReference type="PROSITE-ProRule" id="PRU10141"/>
    </source>
</evidence>
<dbReference type="AlphaFoldDB" id="A0A3M7P8X4"/>
<dbReference type="GO" id="GO:0004714">
    <property type="term" value="F:transmembrane receptor protein tyrosine kinase activity"/>
    <property type="evidence" value="ECO:0007669"/>
    <property type="project" value="UniProtKB-EC"/>
</dbReference>
<sequence>MIFTPMFLIFLMINFVWDIHSYEIMTYGELNLVDINPYSNCSQVCSISYLKYQSLPISLDSSENSFSFDNKTIIEDGLCINAKQLAAENLYSFQLVNKTRLNITFKDISECKGLQFSVMITQISQNLSEIFQFRNIDNENFRNEKLEILIENDFNLNPAYTYEVIIRVNSLLDPRPFILGTYLINADFFLSKKKDSVRIWNMSIEDLGYDDNEPLPLRIENLKENTRYNLKLKFYFSRQGYSVVSSLISFRTVKMPEFHVEAINSSSILVKILADCHSLVYDYDFNLYFTHIASVCRSYTLKYRKKNVSSEYIYYADEMQFRHLSWSDTDIYELTTLPGFDYKQMLILINLLFCCVFVLTLIALKRKKIKFIFYKMFGKKYFMNHQNEMSVNLLYDWNKLANRKFLLNELQNLRKIREKSLVIVQKVGTGAFGEVFEGKLKLNTKSKESTARVAIKRLRVNANDSEKLDLLKEAIALNSFNHQNLVKFYGVCFPKNSLNKLEIKYIVLEFMNSGDLLSYLRQFRAKKESLEFKKAFKICTDIAAGCRYLERLKFLHRDLAARNCLINVETNNLTVKLADFGLARELYTSHKREYYKQVKDVHKLLPIRWMAPESLSDGVYTTKTDVWSFGIVVWEIITLGYLPYTGMNNLECVDFIINGGTLKAPNYCPMEIRCLLSKCWNKNSAERPSFEDIVKYLMLVEDNSHNFVKFSSIYHYDDIDIIKQLDHSKENSDEFAPSINSEILDSKENSIINESTSTEN</sequence>
<dbReference type="Gene3D" id="1.10.510.10">
    <property type="entry name" value="Transferase(Phosphotransferase) domain 1"/>
    <property type="match status" value="1"/>
</dbReference>
<accession>A0A3M7P8X4</accession>
<dbReference type="SUPFAM" id="SSF56112">
    <property type="entry name" value="Protein kinase-like (PK-like)"/>
    <property type="match status" value="1"/>
</dbReference>
<dbReference type="PANTHER" id="PTHR24416">
    <property type="entry name" value="TYROSINE-PROTEIN KINASE RECEPTOR"/>
    <property type="match status" value="1"/>
</dbReference>
<dbReference type="PRINTS" id="PR00109">
    <property type="entry name" value="TYRKINASE"/>
</dbReference>
<dbReference type="PANTHER" id="PTHR24416:SF525">
    <property type="entry name" value="INSULIN-LIKE RECEPTOR"/>
    <property type="match status" value="1"/>
</dbReference>
<evidence type="ECO:0000256" key="13">
    <source>
        <dbReference type="ARBA" id="ARBA00051243"/>
    </source>
</evidence>
<protein>
    <submittedName>
        <fullName evidence="18">Proto-oncogene tyrosine-kinase ROS-like</fullName>
    </submittedName>
</protein>
<evidence type="ECO:0000256" key="9">
    <source>
        <dbReference type="ARBA" id="ARBA00022840"/>
    </source>
</evidence>
<keyword evidence="4 15" id="KW-0812">Transmembrane</keyword>
<evidence type="ECO:0000256" key="11">
    <source>
        <dbReference type="ARBA" id="ARBA00023136"/>
    </source>
</evidence>
<keyword evidence="5 16" id="KW-0732">Signal</keyword>
<dbReference type="InterPro" id="IPR008266">
    <property type="entry name" value="Tyr_kinase_AS"/>
</dbReference>
<organism evidence="18 19">
    <name type="scientific">Brachionus plicatilis</name>
    <name type="common">Marine rotifer</name>
    <name type="synonym">Brachionus muelleri</name>
    <dbReference type="NCBI Taxonomy" id="10195"/>
    <lineage>
        <taxon>Eukaryota</taxon>
        <taxon>Metazoa</taxon>
        <taxon>Spiralia</taxon>
        <taxon>Gnathifera</taxon>
        <taxon>Rotifera</taxon>
        <taxon>Eurotatoria</taxon>
        <taxon>Monogononta</taxon>
        <taxon>Pseudotrocha</taxon>
        <taxon>Ploima</taxon>
        <taxon>Brachionidae</taxon>
        <taxon>Brachionus</taxon>
    </lineage>
</organism>
<dbReference type="InterPro" id="IPR020635">
    <property type="entry name" value="Tyr_kinase_cat_dom"/>
</dbReference>
<dbReference type="STRING" id="10195.A0A3M7P8X4"/>
<keyword evidence="9 14" id="KW-0067">ATP-binding</keyword>
<evidence type="ECO:0000313" key="18">
    <source>
        <dbReference type="EMBL" id="RMZ95429.1"/>
    </source>
</evidence>
<feature type="transmembrane region" description="Helical" evidence="15">
    <location>
        <begin position="345"/>
        <end position="364"/>
    </location>
</feature>
<keyword evidence="19" id="KW-1185">Reference proteome</keyword>
<feature type="domain" description="Protein kinase" evidence="17">
    <location>
        <begin position="421"/>
        <end position="708"/>
    </location>
</feature>
<dbReference type="PROSITE" id="PS00107">
    <property type="entry name" value="PROTEIN_KINASE_ATP"/>
    <property type="match status" value="1"/>
</dbReference>
<dbReference type="GO" id="GO:0048468">
    <property type="term" value="P:cell development"/>
    <property type="evidence" value="ECO:0007669"/>
    <property type="project" value="UniProtKB-ARBA"/>
</dbReference>
<dbReference type="Gene3D" id="3.30.200.20">
    <property type="entry name" value="Phosphorylase Kinase, domain 1"/>
    <property type="match status" value="1"/>
</dbReference>
<dbReference type="GO" id="GO:0012505">
    <property type="term" value="C:endomembrane system"/>
    <property type="evidence" value="ECO:0007669"/>
    <property type="project" value="UniProtKB-SubCell"/>
</dbReference>
<evidence type="ECO:0000256" key="10">
    <source>
        <dbReference type="ARBA" id="ARBA00022989"/>
    </source>
</evidence>
<gene>
    <name evidence="18" type="ORF">BpHYR1_000795</name>
</gene>
<dbReference type="InterPro" id="IPR001245">
    <property type="entry name" value="Ser-Thr/Tyr_kinase_cat_dom"/>
</dbReference>
<dbReference type="EMBL" id="REGN01012439">
    <property type="protein sequence ID" value="RMZ95429.1"/>
    <property type="molecule type" value="Genomic_DNA"/>
</dbReference>
<dbReference type="FunFam" id="1.10.510.10:FF:001512">
    <property type="entry name" value="Receptor tyrosine-protein kinase erbB-2"/>
    <property type="match status" value="1"/>
</dbReference>
<dbReference type="OrthoDB" id="65481at2759"/>
<evidence type="ECO:0000313" key="19">
    <source>
        <dbReference type="Proteomes" id="UP000276133"/>
    </source>
</evidence>
<keyword evidence="10 15" id="KW-1133">Transmembrane helix</keyword>
<dbReference type="InterPro" id="IPR000719">
    <property type="entry name" value="Prot_kinase_dom"/>
</dbReference>
<dbReference type="GO" id="GO:0043235">
    <property type="term" value="C:receptor complex"/>
    <property type="evidence" value="ECO:0007669"/>
    <property type="project" value="TreeGrafter"/>
</dbReference>
<dbReference type="GO" id="GO:0007169">
    <property type="term" value="P:cell surface receptor protein tyrosine kinase signaling pathway"/>
    <property type="evidence" value="ECO:0007669"/>
    <property type="project" value="TreeGrafter"/>
</dbReference>
<evidence type="ECO:0000259" key="17">
    <source>
        <dbReference type="PROSITE" id="PS50011"/>
    </source>
</evidence>
<evidence type="ECO:0000256" key="7">
    <source>
        <dbReference type="ARBA" id="ARBA00022741"/>
    </source>
</evidence>